<dbReference type="Proteomes" id="UP000439903">
    <property type="component" value="Unassembled WGS sequence"/>
</dbReference>
<evidence type="ECO:0000313" key="2">
    <source>
        <dbReference type="EMBL" id="KAF0490132.1"/>
    </source>
</evidence>
<keyword evidence="3" id="KW-1185">Reference proteome</keyword>
<dbReference type="OrthoDB" id="2470478at2759"/>
<feature type="compositionally biased region" description="Basic and acidic residues" evidence="1">
    <location>
        <begin position="173"/>
        <end position="184"/>
    </location>
</feature>
<gene>
    <name evidence="2" type="ORF">F8M41_021990</name>
</gene>
<name>A0A8H4AFS1_GIGMA</name>
<feature type="region of interest" description="Disordered" evidence="1">
    <location>
        <begin position="173"/>
        <end position="226"/>
    </location>
</feature>
<organism evidence="2 3">
    <name type="scientific">Gigaspora margarita</name>
    <dbReference type="NCBI Taxonomy" id="4874"/>
    <lineage>
        <taxon>Eukaryota</taxon>
        <taxon>Fungi</taxon>
        <taxon>Fungi incertae sedis</taxon>
        <taxon>Mucoromycota</taxon>
        <taxon>Glomeromycotina</taxon>
        <taxon>Glomeromycetes</taxon>
        <taxon>Diversisporales</taxon>
        <taxon>Gigasporaceae</taxon>
        <taxon>Gigaspora</taxon>
    </lineage>
</organism>
<evidence type="ECO:0000313" key="3">
    <source>
        <dbReference type="Proteomes" id="UP000439903"/>
    </source>
</evidence>
<comment type="caution">
    <text evidence="2">The sequence shown here is derived from an EMBL/GenBank/DDBJ whole genome shotgun (WGS) entry which is preliminary data.</text>
</comment>
<feature type="compositionally biased region" description="Basic and acidic residues" evidence="1">
    <location>
        <begin position="211"/>
        <end position="226"/>
    </location>
</feature>
<evidence type="ECO:0000256" key="1">
    <source>
        <dbReference type="SAM" id="MobiDB-lite"/>
    </source>
</evidence>
<protein>
    <submittedName>
        <fullName evidence="2">Uncharacterized protein</fullName>
    </submittedName>
</protein>
<proteinExistence type="predicted"/>
<accession>A0A8H4AFS1</accession>
<reference evidence="2 3" key="1">
    <citation type="journal article" date="2019" name="Environ. Microbiol.">
        <title>At the nexus of three kingdoms: the genome of the mycorrhizal fungus Gigaspora margarita provides insights into plant, endobacterial and fungal interactions.</title>
        <authorList>
            <person name="Venice F."/>
            <person name="Ghignone S."/>
            <person name="Salvioli di Fossalunga A."/>
            <person name="Amselem J."/>
            <person name="Novero M."/>
            <person name="Xianan X."/>
            <person name="Sedzielewska Toro K."/>
            <person name="Morin E."/>
            <person name="Lipzen A."/>
            <person name="Grigoriev I.V."/>
            <person name="Henrissat B."/>
            <person name="Martin F.M."/>
            <person name="Bonfante P."/>
        </authorList>
    </citation>
    <scope>NUCLEOTIDE SEQUENCE [LARGE SCALE GENOMIC DNA]</scope>
    <source>
        <strain evidence="2 3">BEG34</strain>
    </source>
</reference>
<dbReference type="EMBL" id="WTPW01000665">
    <property type="protein sequence ID" value="KAF0490132.1"/>
    <property type="molecule type" value="Genomic_DNA"/>
</dbReference>
<sequence>MAREIAQAIWYTSKLINNFLDLELQQSDLTGQLDITEQSDSIESLNTFIKDSVNAPAILAKELISSSEIESWYTNVKQLESELQIRQQPFIIGVNNNNADRTNTKQSFPHASFCLPNVSFSEVHQKVNYCKTYIMINGLSKKAIQTGLDVGTNAIQELENFMNSFITKYAPKKKETPIQKRQHEDENDTTLNCSSSNKEDFVTVKNSVVHSKRDTPKKSNLKDLMN</sequence>
<dbReference type="AlphaFoldDB" id="A0A8H4AFS1"/>